<organism evidence="1 2">
    <name type="scientific">Rathayibacter rubneri</name>
    <dbReference type="NCBI Taxonomy" id="2950106"/>
    <lineage>
        <taxon>Bacteria</taxon>
        <taxon>Bacillati</taxon>
        <taxon>Actinomycetota</taxon>
        <taxon>Actinomycetes</taxon>
        <taxon>Micrococcales</taxon>
        <taxon>Microbacteriaceae</taxon>
        <taxon>Rathayibacter</taxon>
    </lineage>
</organism>
<dbReference type="Proteomes" id="UP001155240">
    <property type="component" value="Unassembled WGS sequence"/>
</dbReference>
<comment type="caution">
    <text evidence="1">The sequence shown here is derived from an EMBL/GenBank/DDBJ whole genome shotgun (WGS) entry which is preliminary data.</text>
</comment>
<protein>
    <recommendedName>
        <fullName evidence="3">Phosphodiesterase</fullName>
    </recommendedName>
</protein>
<accession>A0A9X2DWZ1</accession>
<dbReference type="EMBL" id="JAMRYM010000035">
    <property type="protein sequence ID" value="MCM6762707.1"/>
    <property type="molecule type" value="Genomic_DNA"/>
</dbReference>
<dbReference type="RefSeq" id="WP_251945471.1">
    <property type="nucleotide sequence ID" value="NZ_JAMRYM010000035.1"/>
</dbReference>
<sequence length="236" mass="25249">MRERLRSAAVRAAGVAGAVLGVAVGLVHRVRRRPLHPAGVALTGTIRPLDPREASGPAWLDGVTGPMQVRARLSRGAGLPALLPDVLGVALQLHDGDATGRQIHLLFSSTGRSPVGRFLLLPRRRASGAFLSTLMPFRSEHGPVLLAVEASSSPELPADLVEAARVLESESWRLRLLQAAPRGAWRPVADVVLGRAPHDPVDSARRSDPVLFAPPGDTTYAWTRLLRGPSYRAARE</sequence>
<dbReference type="AlphaFoldDB" id="A0A9X2DWZ1"/>
<gene>
    <name evidence="1" type="ORF">NB037_09795</name>
</gene>
<name>A0A9X2DWZ1_9MICO</name>
<proteinExistence type="predicted"/>
<evidence type="ECO:0000313" key="2">
    <source>
        <dbReference type="Proteomes" id="UP001155240"/>
    </source>
</evidence>
<keyword evidence="2" id="KW-1185">Reference proteome</keyword>
<evidence type="ECO:0000313" key="1">
    <source>
        <dbReference type="EMBL" id="MCM6762707.1"/>
    </source>
</evidence>
<dbReference type="SUPFAM" id="SSF56634">
    <property type="entry name" value="Heme-dependent catalase-like"/>
    <property type="match status" value="1"/>
</dbReference>
<evidence type="ECO:0008006" key="3">
    <source>
        <dbReference type="Google" id="ProtNLM"/>
    </source>
</evidence>
<dbReference type="InterPro" id="IPR020835">
    <property type="entry name" value="Catalase_sf"/>
</dbReference>
<dbReference type="GO" id="GO:0020037">
    <property type="term" value="F:heme binding"/>
    <property type="evidence" value="ECO:0007669"/>
    <property type="project" value="InterPro"/>
</dbReference>
<reference evidence="1" key="1">
    <citation type="submission" date="2022-06" db="EMBL/GenBank/DDBJ databases">
        <title>Whole genome shotgun sequencing (WGS) of Rathayibacter sp. ZW T2_19, isolated from stored onions (Allium cepa).</title>
        <authorList>
            <person name="Stoll D.A."/>
            <person name="Huch M."/>
        </authorList>
    </citation>
    <scope>NUCLEOTIDE SEQUENCE</scope>
    <source>
        <strain evidence="1">ZW T2_19</strain>
    </source>
</reference>